<reference evidence="1" key="1">
    <citation type="submission" date="2014-02" db="EMBL/GenBank/DDBJ databases">
        <authorList>
            <person name="Genoscope - CEA"/>
        </authorList>
    </citation>
    <scope>NUCLEOTIDE SEQUENCE</scope>
    <source>
        <strain evidence="1">LS3</strain>
    </source>
</reference>
<evidence type="ECO:0000313" key="1">
    <source>
        <dbReference type="EMBL" id="CDP36675.1"/>
    </source>
</evidence>
<dbReference type="EMBL" id="HG937692">
    <property type="protein sequence ID" value="CDP36675.1"/>
    <property type="molecule type" value="Genomic_DNA"/>
</dbReference>
<sequence length="205" mass="22361">MSPNGLRVRSVQKLLGVQIGAEIEYYQRIVDNIGALGGPSESELVGVSLDSAIVRVAKIVARNSETPIALGPVTPDFVAGHHLQLNVPQKSLKGYGIAPVTTPDSGVSDWVGIFDWGELGDCFVQGGGGISWNLVPDRDELRQDREARGLPYNESKPTINNGWIELKHLTFPGLRAVYDRQEVHGRLPAVPEGHWVDNIYLGGRY</sequence>
<proteinExistence type="predicted"/>
<organism evidence="1">
    <name type="scientific">Blastobotrys adeninivorans</name>
    <name type="common">Yeast</name>
    <name type="synonym">Arxula adeninivorans</name>
    <dbReference type="NCBI Taxonomy" id="409370"/>
    <lineage>
        <taxon>Eukaryota</taxon>
        <taxon>Fungi</taxon>
        <taxon>Dikarya</taxon>
        <taxon>Ascomycota</taxon>
        <taxon>Saccharomycotina</taxon>
        <taxon>Dipodascomycetes</taxon>
        <taxon>Dipodascales</taxon>
        <taxon>Trichomonascaceae</taxon>
        <taxon>Blastobotrys</taxon>
    </lineage>
</organism>
<reference evidence="1" key="2">
    <citation type="submission" date="2014-06" db="EMBL/GenBank/DDBJ databases">
        <title>The complete genome of Blastobotrys (Arxula) adeninivorans LS3 - a yeast of biotechnological interest.</title>
        <authorList>
            <person name="Kunze G."/>
            <person name="Gaillardin C."/>
            <person name="Czernicka M."/>
            <person name="Durrens P."/>
            <person name="Martin T."/>
            <person name="Boer E."/>
            <person name="Gabaldon T."/>
            <person name="Cruz J."/>
            <person name="Talla E."/>
            <person name="Marck C."/>
            <person name="Goffeau A."/>
            <person name="Barbe V."/>
            <person name="Baret P."/>
            <person name="Baronian K."/>
            <person name="Beier S."/>
            <person name="Bleykasten C."/>
            <person name="Bode R."/>
            <person name="Casaregola S."/>
            <person name="Despons L."/>
            <person name="Fairhead C."/>
            <person name="Giersberg M."/>
            <person name="Gierski P."/>
            <person name="Hahnel U."/>
            <person name="Hartmann A."/>
            <person name="Jankowska D."/>
            <person name="Jubin C."/>
            <person name="Jung P."/>
            <person name="Lafontaine I."/>
            <person name="Leh-Louis V."/>
            <person name="Lemaire M."/>
            <person name="Marcet-Houben M."/>
            <person name="Mascher M."/>
            <person name="Morel G."/>
            <person name="Richard G.-F."/>
            <person name="Riechen J."/>
            <person name="Sacerdot C."/>
            <person name="Sarkar A."/>
            <person name="Savel G."/>
            <person name="Schacherer J."/>
            <person name="Sherman D."/>
            <person name="Straub M.-L."/>
            <person name="Stein N."/>
            <person name="Thierry A."/>
            <person name="Trautwein-Schult A."/>
            <person name="Westhof E."/>
            <person name="Worch S."/>
            <person name="Dujon B."/>
            <person name="Souciet J.-L."/>
            <person name="Wincker P."/>
            <person name="Scholz U."/>
            <person name="Neuveglise N."/>
        </authorList>
    </citation>
    <scope>NUCLEOTIDE SEQUENCE</scope>
    <source>
        <strain evidence="1">LS3</strain>
    </source>
</reference>
<dbReference type="AlphaFoldDB" id="A0A060T6H0"/>
<gene>
    <name evidence="1" type="ORF">GNLVRS02_ARAD1B18436g</name>
</gene>
<protein>
    <submittedName>
        <fullName evidence="1">ARAD1B18436p</fullName>
    </submittedName>
</protein>
<name>A0A060T6H0_BLAAD</name>
<accession>A0A060T6H0</accession>